<gene>
    <name evidence="2" type="ORF">CEPIT_LOCUS31442</name>
</gene>
<feature type="compositionally biased region" description="Acidic residues" evidence="1">
    <location>
        <begin position="187"/>
        <end position="198"/>
    </location>
</feature>
<accession>A0AAV0F7K2</accession>
<feature type="region of interest" description="Disordered" evidence="1">
    <location>
        <begin position="35"/>
        <end position="70"/>
    </location>
</feature>
<sequence>MCLSMDGICGVKRIRGNLDDFPTLHYSNPNCSKVSARRDFPGKPSLPVEEYDSDYDPSEEETEQFDESNAAKSVALETDLRKDFDEFEPYFWRRNKTDVDVLVNREDEMIEVEYEPAEEFNKIAVKTVSFAANPSPFSVGDDCEEEFNPPEYESDCNDAKRLKISSIRNLLKGVHKSSAYPNNPVNSEDESDYDPSEEEAQKEGEELQEDPQPSMIYGGKVSARRDFPKGCFPMSIRS</sequence>
<proteinExistence type="predicted"/>
<dbReference type="AlphaFoldDB" id="A0AAV0F7K2"/>
<organism evidence="2 3">
    <name type="scientific">Cuscuta epithymum</name>
    <dbReference type="NCBI Taxonomy" id="186058"/>
    <lineage>
        <taxon>Eukaryota</taxon>
        <taxon>Viridiplantae</taxon>
        <taxon>Streptophyta</taxon>
        <taxon>Embryophyta</taxon>
        <taxon>Tracheophyta</taxon>
        <taxon>Spermatophyta</taxon>
        <taxon>Magnoliopsida</taxon>
        <taxon>eudicotyledons</taxon>
        <taxon>Gunneridae</taxon>
        <taxon>Pentapetalae</taxon>
        <taxon>asterids</taxon>
        <taxon>lamiids</taxon>
        <taxon>Solanales</taxon>
        <taxon>Convolvulaceae</taxon>
        <taxon>Cuscuteae</taxon>
        <taxon>Cuscuta</taxon>
        <taxon>Cuscuta subgen. Cuscuta</taxon>
    </lineage>
</organism>
<dbReference type="EMBL" id="CAMAPF010000966">
    <property type="protein sequence ID" value="CAH9131509.1"/>
    <property type="molecule type" value="Genomic_DNA"/>
</dbReference>
<protein>
    <submittedName>
        <fullName evidence="2">Uncharacterized protein</fullName>
    </submittedName>
</protein>
<keyword evidence="3" id="KW-1185">Reference proteome</keyword>
<reference evidence="2" key="1">
    <citation type="submission" date="2022-07" db="EMBL/GenBank/DDBJ databases">
        <authorList>
            <person name="Macas J."/>
            <person name="Novak P."/>
            <person name="Neumann P."/>
        </authorList>
    </citation>
    <scope>NUCLEOTIDE SEQUENCE</scope>
</reference>
<feature type="region of interest" description="Disordered" evidence="1">
    <location>
        <begin position="175"/>
        <end position="227"/>
    </location>
</feature>
<comment type="caution">
    <text evidence="2">The sequence shown here is derived from an EMBL/GenBank/DDBJ whole genome shotgun (WGS) entry which is preliminary data.</text>
</comment>
<dbReference type="Proteomes" id="UP001152523">
    <property type="component" value="Unassembled WGS sequence"/>
</dbReference>
<evidence type="ECO:0000313" key="3">
    <source>
        <dbReference type="Proteomes" id="UP001152523"/>
    </source>
</evidence>
<name>A0AAV0F7K2_9ASTE</name>
<evidence type="ECO:0000313" key="2">
    <source>
        <dbReference type="EMBL" id="CAH9131509.1"/>
    </source>
</evidence>
<feature type="compositionally biased region" description="Acidic residues" evidence="1">
    <location>
        <begin position="49"/>
        <end position="66"/>
    </location>
</feature>
<evidence type="ECO:0000256" key="1">
    <source>
        <dbReference type="SAM" id="MobiDB-lite"/>
    </source>
</evidence>